<dbReference type="AlphaFoldDB" id="A0A6H1P6F4"/>
<sequence>MKFRVKIFDHKGKELEIENKVIGDIKFESERAIEFFIQAIRNSLPPNFLLIVIPENQADESD</sequence>
<reference evidence="1 2" key="2">
    <citation type="submission" date="2020-04" db="EMBL/GenBank/DDBJ databases">
        <authorList>
            <person name="Fomenkov A."/>
            <person name="Anton B.P."/>
            <person name="Roberts R.J."/>
        </authorList>
    </citation>
    <scope>NUCLEOTIDE SEQUENCE [LARGE SCALE GENOMIC DNA]</scope>
    <source>
        <strain evidence="1 2">S2</strain>
    </source>
</reference>
<gene>
    <name evidence="1" type="ORF">HFZ78_22730</name>
</gene>
<dbReference type="Proteomes" id="UP000501868">
    <property type="component" value="Chromosome"/>
</dbReference>
<evidence type="ECO:0000313" key="1">
    <source>
        <dbReference type="EMBL" id="QIZ09170.1"/>
    </source>
</evidence>
<dbReference type="EMBL" id="CP051128">
    <property type="protein sequence ID" value="QIZ09170.1"/>
    <property type="molecule type" value="Genomic_DNA"/>
</dbReference>
<proteinExistence type="predicted"/>
<evidence type="ECO:0000313" key="2">
    <source>
        <dbReference type="Proteomes" id="UP000501868"/>
    </source>
</evidence>
<accession>A0A6H1P6F4</accession>
<reference evidence="1 2" key="1">
    <citation type="submission" date="2020-04" db="EMBL/GenBank/DDBJ databases">
        <title>Genome-Wide Identification of 5-Methylcytosine Sites in Bacterial Genomes By High-Throughput Sequencing of MspJI Restriction Fragments.</title>
        <authorList>
            <person name="Wu V."/>
        </authorList>
    </citation>
    <scope>NUCLEOTIDE SEQUENCE [LARGE SCALE GENOMIC DNA]</scope>
    <source>
        <strain evidence="1 2">S2</strain>
    </source>
</reference>
<protein>
    <submittedName>
        <fullName evidence="1">Uncharacterized protein</fullName>
    </submittedName>
</protein>
<name>A0A6H1P6F4_PRIMG</name>
<organism evidence="1 2">
    <name type="scientific">Priestia megaterium</name>
    <name type="common">Bacillus megaterium</name>
    <dbReference type="NCBI Taxonomy" id="1404"/>
    <lineage>
        <taxon>Bacteria</taxon>
        <taxon>Bacillati</taxon>
        <taxon>Bacillota</taxon>
        <taxon>Bacilli</taxon>
        <taxon>Bacillales</taxon>
        <taxon>Bacillaceae</taxon>
        <taxon>Priestia</taxon>
    </lineage>
</organism>